<feature type="compositionally biased region" description="Basic and acidic residues" evidence="1">
    <location>
        <begin position="21"/>
        <end position="47"/>
    </location>
</feature>
<organism evidence="3 4">
    <name type="scientific">Scophthalmus maximus</name>
    <name type="common">Turbot</name>
    <name type="synonym">Psetta maxima</name>
    <dbReference type="NCBI Taxonomy" id="52904"/>
    <lineage>
        <taxon>Eukaryota</taxon>
        <taxon>Metazoa</taxon>
        <taxon>Chordata</taxon>
        <taxon>Craniata</taxon>
        <taxon>Vertebrata</taxon>
        <taxon>Euteleostomi</taxon>
        <taxon>Actinopterygii</taxon>
        <taxon>Neopterygii</taxon>
        <taxon>Teleostei</taxon>
        <taxon>Neoteleostei</taxon>
        <taxon>Acanthomorphata</taxon>
        <taxon>Carangaria</taxon>
        <taxon>Pleuronectiformes</taxon>
        <taxon>Pleuronectoidei</taxon>
        <taxon>Scophthalmidae</taxon>
        <taxon>Scophthalmus</taxon>
    </lineage>
</organism>
<gene>
    <name evidence="3" type="ORF">F2P81_014758</name>
</gene>
<name>A0A6A4SJX4_SCOMX</name>
<dbReference type="InterPro" id="IPR040233">
    <property type="entry name" value="CCD97-like_C"/>
</dbReference>
<evidence type="ECO:0000313" key="3">
    <source>
        <dbReference type="EMBL" id="KAF0032468.1"/>
    </source>
</evidence>
<feature type="region of interest" description="Disordered" evidence="1">
    <location>
        <begin position="314"/>
        <end position="364"/>
    </location>
</feature>
<proteinExistence type="predicted"/>
<protein>
    <recommendedName>
        <fullName evidence="2">CCD97-like C-terminal domain-containing protein</fullName>
    </recommendedName>
</protein>
<dbReference type="EMBL" id="VEVO01000013">
    <property type="protein sequence ID" value="KAF0032468.1"/>
    <property type="molecule type" value="Genomic_DNA"/>
</dbReference>
<evidence type="ECO:0000259" key="2">
    <source>
        <dbReference type="Pfam" id="PF09747"/>
    </source>
</evidence>
<accession>A0A6A4SJX4</accession>
<feature type="compositionally biased region" description="Acidic residues" evidence="1">
    <location>
        <begin position="344"/>
        <end position="364"/>
    </location>
</feature>
<feature type="compositionally biased region" description="Basic and acidic residues" evidence="1">
    <location>
        <begin position="282"/>
        <end position="296"/>
    </location>
</feature>
<dbReference type="AlphaFoldDB" id="A0A6A4SJX4"/>
<feature type="domain" description="CCD97-like C-terminal" evidence="2">
    <location>
        <begin position="262"/>
        <end position="348"/>
    </location>
</feature>
<dbReference type="PANTHER" id="PTHR31840">
    <property type="entry name" value="COILED-COIL DOMAIN-CONTAINING PROTEIN 97"/>
    <property type="match status" value="1"/>
</dbReference>
<feature type="compositionally biased region" description="Acidic residues" evidence="1">
    <location>
        <begin position="270"/>
        <end position="281"/>
    </location>
</feature>
<feature type="compositionally biased region" description="Acidic residues" evidence="1">
    <location>
        <begin position="323"/>
        <end position="332"/>
    </location>
</feature>
<dbReference type="Pfam" id="PF09747">
    <property type="entry name" value="CCD97-like_C"/>
    <property type="match status" value="2"/>
</dbReference>
<dbReference type="PANTHER" id="PTHR31840:SF1">
    <property type="entry name" value="COILED-COIL DOMAIN-CONTAINING PROTEIN 97"/>
    <property type="match status" value="1"/>
</dbReference>
<feature type="region of interest" description="Disordered" evidence="1">
    <location>
        <begin position="1"/>
        <end position="58"/>
    </location>
</feature>
<reference evidence="3 4" key="1">
    <citation type="submission" date="2019-06" db="EMBL/GenBank/DDBJ databases">
        <title>Draft genomes of female and male turbot (Scophthalmus maximus).</title>
        <authorList>
            <person name="Xu H."/>
            <person name="Xu X.-W."/>
            <person name="Shao C."/>
            <person name="Chen S."/>
        </authorList>
    </citation>
    <scope>NUCLEOTIDE SEQUENCE [LARGE SCALE GENOMIC DNA]</scope>
    <source>
        <strain evidence="3">Ysfricsl-2016a</strain>
        <tissue evidence="3">Blood</tissue>
    </source>
</reference>
<evidence type="ECO:0000256" key="1">
    <source>
        <dbReference type="SAM" id="MobiDB-lite"/>
    </source>
</evidence>
<sequence length="364" mass="42828">MWGEIEPAVETQRSPCESEDEGRLPEEPWTRSQRCDFKSRTDTEQPPHDAPYSNQAESSCVDAMVETIALSGSPVKSQQIGDAELTLEQRREELLHQYRSRPLVFLERYHYSNQAESSCVDAMVETIALSGSPVKSQQIGDAELTLEQRREELLHQYRSRPLVFLERYHACLKPQHLLAFAHVSPDPRAQHYCTVIQRRAAGCTNRTRVRNQRYAALRALQKEGQYFSEEQMRIREPLLYEQYIGQYLTDEEERLIQSRLQEEQEREEGALEEEEDEEDDDNRVHGKEWEPTSEEKSLLREEFISQMHQRFLDGKDKDFNYSEVDENPDYDNLDIVSRDAEDKYFDEDEVEEENDEEEEEDMTD</sequence>
<evidence type="ECO:0000313" key="4">
    <source>
        <dbReference type="Proteomes" id="UP000438429"/>
    </source>
</evidence>
<comment type="caution">
    <text evidence="3">The sequence shown here is derived from an EMBL/GenBank/DDBJ whole genome shotgun (WGS) entry which is preliminary data.</text>
</comment>
<dbReference type="InterPro" id="IPR018613">
    <property type="entry name" value="Ccdc97-like"/>
</dbReference>
<feature type="compositionally biased region" description="Basic and acidic residues" evidence="1">
    <location>
        <begin position="260"/>
        <end position="269"/>
    </location>
</feature>
<feature type="region of interest" description="Disordered" evidence="1">
    <location>
        <begin position="260"/>
        <end position="296"/>
    </location>
</feature>
<dbReference type="Proteomes" id="UP000438429">
    <property type="component" value="Unassembled WGS sequence"/>
</dbReference>
<feature type="domain" description="CCD97-like C-terminal" evidence="2">
    <location>
        <begin position="211"/>
        <end position="253"/>
    </location>
</feature>